<protein>
    <recommendedName>
        <fullName evidence="3">HAD family hydrolase</fullName>
    </recommendedName>
</protein>
<dbReference type="Gene3D" id="1.10.150.400">
    <property type="match status" value="1"/>
</dbReference>
<dbReference type="InterPro" id="IPR023214">
    <property type="entry name" value="HAD_sf"/>
</dbReference>
<dbReference type="Gene3D" id="3.40.50.1000">
    <property type="entry name" value="HAD superfamily/HAD-like"/>
    <property type="match status" value="1"/>
</dbReference>
<evidence type="ECO:0000313" key="1">
    <source>
        <dbReference type="EMBL" id="HJD41196.1"/>
    </source>
</evidence>
<name>A0A9D2RF27_9FIRM</name>
<reference evidence="1" key="2">
    <citation type="submission" date="2021-04" db="EMBL/GenBank/DDBJ databases">
        <authorList>
            <person name="Gilroy R."/>
        </authorList>
    </citation>
    <scope>NUCLEOTIDE SEQUENCE</scope>
    <source>
        <strain evidence="1">ChiW19-6364</strain>
    </source>
</reference>
<dbReference type="InterPro" id="IPR036412">
    <property type="entry name" value="HAD-like_sf"/>
</dbReference>
<dbReference type="AlphaFoldDB" id="A0A9D2RF27"/>
<accession>A0A9D2RF27</accession>
<organism evidence="1 2">
    <name type="scientific">Candidatus Blautia stercoripullorum</name>
    <dbReference type="NCBI Taxonomy" id="2838502"/>
    <lineage>
        <taxon>Bacteria</taxon>
        <taxon>Bacillati</taxon>
        <taxon>Bacillota</taxon>
        <taxon>Clostridia</taxon>
        <taxon>Lachnospirales</taxon>
        <taxon>Lachnospiraceae</taxon>
        <taxon>Blautia</taxon>
    </lineage>
</organism>
<sequence length="687" mass="79330">MKKNIYRFLVNRVPAIRRKYQEERKNTVTPGARLLLIGKLFLWNLEYYFLGGKEPEGDIGFPEKTKLLFQESENFKGITQENLLEQLEGYDVVSFDVFDTLLLRPFSTPADLFYLTGIELHYPDFPALRILAEEQARKRKKENSGTGEVTLKEIWECLEPLTGISPKTGMSVETAMEERYCLGNPYFLPVLKFLKEKNKGILAVSDMYLDSSFIKNLLEKFYGPVFYKVFVSGEEGCSKAEGDLYKKVHAASIEFLTEKEEFPRKPCLIAHIGDNPHSDILMAEKNKIDSFLYPNPQETGNAWRAFDISRITGGIYRGLVNLRFHTGARKYSVFYELGYIYGGLAALGFCQFIRRKTAEWEIGPICFLARDGDILKQVYDLLYPGSRTCYLLWSRNVSARLAAERFPFDFFQRFLFQKIHQGYSIEKVFASMKLQALTDEACGVLKCGKDSVLTEKRAIGCRDFLLKHWKRVVAVYKEEQGLAGRYLWELLSPFYEQKEQQKKIALVDIGWAGSGPLGLEYVLHNTLGLSWQTYTLLAGSSGASSPDRDSSQGFFFENRMDSYFFSQKHNRDLWRFHDLHKKHNLYTELLFTSPSPSFMGFKENPDGSLKFLFAPEESHQEEIHKIHTGILDFIKDYQKYFGNYQKKDQGEISGRDAYGPLALLLKDTGFQKKLEKAFFWDVRENVE</sequence>
<gene>
    <name evidence="1" type="ORF">H9913_14365</name>
</gene>
<dbReference type="EMBL" id="DWUX01000246">
    <property type="protein sequence ID" value="HJD41196.1"/>
    <property type="molecule type" value="Genomic_DNA"/>
</dbReference>
<dbReference type="SUPFAM" id="SSF56784">
    <property type="entry name" value="HAD-like"/>
    <property type="match status" value="1"/>
</dbReference>
<evidence type="ECO:0008006" key="3">
    <source>
        <dbReference type="Google" id="ProtNLM"/>
    </source>
</evidence>
<evidence type="ECO:0000313" key="2">
    <source>
        <dbReference type="Proteomes" id="UP000823850"/>
    </source>
</evidence>
<comment type="caution">
    <text evidence="1">The sequence shown here is derived from an EMBL/GenBank/DDBJ whole genome shotgun (WGS) entry which is preliminary data.</text>
</comment>
<dbReference type="Proteomes" id="UP000823850">
    <property type="component" value="Unassembled WGS sequence"/>
</dbReference>
<reference evidence="1" key="1">
    <citation type="journal article" date="2021" name="PeerJ">
        <title>Extensive microbial diversity within the chicken gut microbiome revealed by metagenomics and culture.</title>
        <authorList>
            <person name="Gilroy R."/>
            <person name="Ravi A."/>
            <person name="Getino M."/>
            <person name="Pursley I."/>
            <person name="Horton D.L."/>
            <person name="Alikhan N.F."/>
            <person name="Baker D."/>
            <person name="Gharbi K."/>
            <person name="Hall N."/>
            <person name="Watson M."/>
            <person name="Adriaenssens E.M."/>
            <person name="Foster-Nyarko E."/>
            <person name="Jarju S."/>
            <person name="Secka A."/>
            <person name="Antonio M."/>
            <person name="Oren A."/>
            <person name="Chaudhuri R.R."/>
            <person name="La Ragione R."/>
            <person name="Hildebrand F."/>
            <person name="Pallen M.J."/>
        </authorList>
    </citation>
    <scope>NUCLEOTIDE SEQUENCE</scope>
    <source>
        <strain evidence="1">ChiW19-6364</strain>
    </source>
</reference>
<proteinExistence type="predicted"/>